<sequence length="399" mass="44635">MTPTSDLRQADFERGLDAIAAWWLEHGLDPATGGAHGEIAEDNAVRADAERGAVLETRALWFFSALARARPSECARAAARRLYRYVTETFVDAEHGGLVWSVAADGTWTRDRKQVYAQAFAIYAFCACAAAFDDVEARDRALALARLLEERAWDQGQGGYLEAFARDWSPVEDMRLSARDLNAPKTMNTHLHMLEAYTSLHALVGDDFSRRCLTRIFDLFLERFVRPRGAHVSLFYSADWRDLCADESYGHDIETSWLLCEAAGTLGDADRKVEARAAALTLAEAALDALDGAGGLVYERHADARGLVAERHWWPQAEALVGFYNAHQLSGEARYAEAAARVWHFIRTQHIDEERGEWLWLARADAPKSGPYKAGFWKGPYHNGRAMMEMIRRLEGAPA</sequence>
<proteinExistence type="inferred from homology"/>
<gene>
    <name evidence="5" type="ORF">SAMN06297382_2480</name>
</gene>
<comment type="similarity">
    <text evidence="2">Belongs to the N-acylglucosamine 2-epimerase family.</text>
</comment>
<keyword evidence="3 4" id="KW-0413">Isomerase</keyword>
<dbReference type="InterPro" id="IPR012341">
    <property type="entry name" value="6hp_glycosidase-like_sf"/>
</dbReference>
<protein>
    <recommendedName>
        <fullName evidence="4">Cellobiose 2-epimerase</fullName>
        <shortName evidence="4">CE</shortName>
        <ecNumber evidence="4">5.1.3.11</ecNumber>
    </recommendedName>
</protein>
<evidence type="ECO:0000313" key="6">
    <source>
        <dbReference type="Proteomes" id="UP000198346"/>
    </source>
</evidence>
<reference evidence="5 6" key="1">
    <citation type="submission" date="2017-07" db="EMBL/GenBank/DDBJ databases">
        <authorList>
            <person name="Sun Z.S."/>
            <person name="Albrecht U."/>
            <person name="Echele G."/>
            <person name="Lee C.C."/>
        </authorList>
    </citation>
    <scope>NUCLEOTIDE SEQUENCE [LARGE SCALE GENOMIC DNA]</scope>
    <source>
        <strain evidence="5 6">CGMCC 1.12710</strain>
    </source>
</reference>
<comment type="catalytic activity">
    <reaction evidence="1 4">
        <text>D-cellobiose = beta-D-glucosyl-(1-&gt;4)-D-mannopyranose</text>
        <dbReference type="Rhea" id="RHEA:23384"/>
        <dbReference type="ChEBI" id="CHEBI:17057"/>
        <dbReference type="ChEBI" id="CHEBI:47931"/>
        <dbReference type="EC" id="5.1.3.11"/>
    </reaction>
</comment>
<dbReference type="EC" id="5.1.3.11" evidence="4"/>
<dbReference type="InterPro" id="IPR008928">
    <property type="entry name" value="6-hairpin_glycosidase_sf"/>
</dbReference>
<dbReference type="InterPro" id="IPR028584">
    <property type="entry name" value="Cellobiose_2_epim"/>
</dbReference>
<dbReference type="OrthoDB" id="5141876at2"/>
<dbReference type="RefSeq" id="WP_089412912.1">
    <property type="nucleotide sequence ID" value="NZ_FZQA01000006.1"/>
</dbReference>
<organism evidence="5 6">
    <name type="scientific">Amphiplicatus metriothermophilus</name>
    <dbReference type="NCBI Taxonomy" id="1519374"/>
    <lineage>
        <taxon>Bacteria</taxon>
        <taxon>Pseudomonadati</taxon>
        <taxon>Pseudomonadota</taxon>
        <taxon>Alphaproteobacteria</taxon>
        <taxon>Parvularculales</taxon>
        <taxon>Parvularculaceae</taxon>
        <taxon>Amphiplicatus</taxon>
    </lineage>
</organism>
<dbReference type="PANTHER" id="PTHR15108">
    <property type="entry name" value="N-ACYLGLUCOSAMINE-2-EPIMERASE"/>
    <property type="match status" value="1"/>
</dbReference>
<dbReference type="GO" id="GO:0047736">
    <property type="term" value="F:cellobiose epimerase activity"/>
    <property type="evidence" value="ECO:0007669"/>
    <property type="project" value="UniProtKB-UniRule"/>
</dbReference>
<evidence type="ECO:0000256" key="1">
    <source>
        <dbReference type="ARBA" id="ARBA00001470"/>
    </source>
</evidence>
<dbReference type="Proteomes" id="UP000198346">
    <property type="component" value="Unassembled WGS sequence"/>
</dbReference>
<name>A0A239PX42_9PROT</name>
<dbReference type="SUPFAM" id="SSF48208">
    <property type="entry name" value="Six-hairpin glycosidases"/>
    <property type="match status" value="1"/>
</dbReference>
<accession>A0A239PX42</accession>
<dbReference type="Pfam" id="PF07221">
    <property type="entry name" value="GlcNAc_2-epim"/>
    <property type="match status" value="1"/>
</dbReference>
<dbReference type="InterPro" id="IPR010819">
    <property type="entry name" value="AGE/CE"/>
</dbReference>
<dbReference type="AlphaFoldDB" id="A0A239PX42"/>
<comment type="similarity">
    <text evidence="4">Belongs to the cellobiose 2-epimerase family.</text>
</comment>
<evidence type="ECO:0000313" key="5">
    <source>
        <dbReference type="EMBL" id="SNT74889.1"/>
    </source>
</evidence>
<dbReference type="EMBL" id="FZQA01000006">
    <property type="protein sequence ID" value="SNT74889.1"/>
    <property type="molecule type" value="Genomic_DNA"/>
</dbReference>
<dbReference type="HAMAP" id="MF_00929">
    <property type="entry name" value="Cellobiose_2_epim"/>
    <property type="match status" value="1"/>
</dbReference>
<evidence type="ECO:0000256" key="4">
    <source>
        <dbReference type="HAMAP-Rule" id="MF_00929"/>
    </source>
</evidence>
<evidence type="ECO:0000256" key="3">
    <source>
        <dbReference type="ARBA" id="ARBA00023235"/>
    </source>
</evidence>
<comment type="function">
    <text evidence="4">Catalyzes the reversible epimerization of cellobiose to 4-O-beta-D-glucopyranosyl-D-mannose (Glc-Man).</text>
</comment>
<dbReference type="Gene3D" id="1.50.10.10">
    <property type="match status" value="1"/>
</dbReference>
<keyword evidence="6" id="KW-1185">Reference proteome</keyword>
<dbReference type="GO" id="GO:0005975">
    <property type="term" value="P:carbohydrate metabolic process"/>
    <property type="evidence" value="ECO:0007669"/>
    <property type="project" value="InterPro"/>
</dbReference>
<evidence type="ECO:0000256" key="2">
    <source>
        <dbReference type="ARBA" id="ARBA00008558"/>
    </source>
</evidence>